<dbReference type="KEGG" id="aqt:FN924_17835"/>
<proteinExistence type="predicted"/>
<keyword evidence="1" id="KW-1133">Transmembrane helix</keyword>
<evidence type="ECO:0000313" key="3">
    <source>
        <dbReference type="Proteomes" id="UP000315215"/>
    </source>
</evidence>
<sequence>MSRYYGICCRSIGRRVLIKTKDGRSMRGVIHRVDRKNVYLRPLGPTRVGGFGYGWYRPWGYGWGAGAFGWGIALGAIASLAFI</sequence>
<gene>
    <name evidence="2" type="ORF">FN924_17835</name>
</gene>
<keyword evidence="1" id="KW-0472">Membrane</keyword>
<protein>
    <submittedName>
        <fullName evidence="2">Uncharacterized protein</fullName>
    </submittedName>
</protein>
<organism evidence="2 3">
    <name type="scientific">Radiobacillus deserti</name>
    <dbReference type="NCBI Taxonomy" id="2594883"/>
    <lineage>
        <taxon>Bacteria</taxon>
        <taxon>Bacillati</taxon>
        <taxon>Bacillota</taxon>
        <taxon>Bacilli</taxon>
        <taxon>Bacillales</taxon>
        <taxon>Bacillaceae</taxon>
        <taxon>Radiobacillus</taxon>
    </lineage>
</organism>
<accession>A0A516KKE2</accession>
<dbReference type="AlphaFoldDB" id="A0A516KKE2"/>
<dbReference type="CDD" id="cd00600">
    <property type="entry name" value="Sm_like"/>
    <property type="match status" value="1"/>
</dbReference>
<reference evidence="2 3" key="1">
    <citation type="submission" date="2019-07" db="EMBL/GenBank/DDBJ databases">
        <authorList>
            <person name="Li J."/>
        </authorList>
    </citation>
    <scope>NUCLEOTIDE SEQUENCE [LARGE SCALE GENOMIC DNA]</scope>
    <source>
        <strain evidence="2 3">TKL69</strain>
    </source>
</reference>
<evidence type="ECO:0000313" key="2">
    <source>
        <dbReference type="EMBL" id="QDP41870.1"/>
    </source>
</evidence>
<dbReference type="EMBL" id="CP041666">
    <property type="protein sequence ID" value="QDP41870.1"/>
    <property type="molecule type" value="Genomic_DNA"/>
</dbReference>
<feature type="transmembrane region" description="Helical" evidence="1">
    <location>
        <begin position="61"/>
        <end position="82"/>
    </location>
</feature>
<keyword evidence="1" id="KW-0812">Transmembrane</keyword>
<evidence type="ECO:0000256" key="1">
    <source>
        <dbReference type="SAM" id="Phobius"/>
    </source>
</evidence>
<dbReference type="RefSeq" id="WP_143896840.1">
    <property type="nucleotide sequence ID" value="NZ_CP041666.1"/>
</dbReference>
<keyword evidence="3" id="KW-1185">Reference proteome</keyword>
<dbReference type="Proteomes" id="UP000315215">
    <property type="component" value="Chromosome"/>
</dbReference>
<name>A0A516KKE2_9BACI</name>
<dbReference type="OrthoDB" id="2991597at2"/>